<dbReference type="PROSITE" id="PS01358">
    <property type="entry name" value="ZF_RANBP2_1"/>
    <property type="match status" value="3"/>
</dbReference>
<dbReference type="GO" id="GO:0016477">
    <property type="term" value="P:cell migration"/>
    <property type="evidence" value="ECO:0007669"/>
    <property type="project" value="TreeGrafter"/>
</dbReference>
<keyword evidence="8" id="KW-0833">Ubl conjugation pathway</keyword>
<evidence type="ECO:0000256" key="4">
    <source>
        <dbReference type="ARBA" id="ARBA00022670"/>
    </source>
</evidence>
<evidence type="ECO:0000256" key="7">
    <source>
        <dbReference type="ARBA" id="ARBA00022771"/>
    </source>
</evidence>
<dbReference type="SMART" id="SM00547">
    <property type="entry name" value="ZnF_RBZ"/>
    <property type="match status" value="3"/>
</dbReference>
<evidence type="ECO:0000256" key="12">
    <source>
        <dbReference type="PROSITE-ProRule" id="PRU00322"/>
    </source>
</evidence>
<dbReference type="OrthoDB" id="6275030at2759"/>
<keyword evidence="5" id="KW-0879">Wnt signaling pathway</keyword>
<keyword evidence="6" id="KW-0479">Metal-binding</keyword>
<dbReference type="GO" id="GO:0016055">
    <property type="term" value="P:Wnt signaling pathway"/>
    <property type="evidence" value="ECO:0007669"/>
    <property type="project" value="UniProtKB-KW"/>
</dbReference>
<dbReference type="GO" id="GO:0007010">
    <property type="term" value="P:cytoskeleton organization"/>
    <property type="evidence" value="ECO:0007669"/>
    <property type="project" value="TreeGrafter"/>
</dbReference>
<feature type="domain" description="RanBP2-type" evidence="13">
    <location>
        <begin position="4"/>
        <end position="33"/>
    </location>
</feature>
<dbReference type="InterPro" id="IPR001876">
    <property type="entry name" value="Znf_RanBP2"/>
</dbReference>
<comment type="similarity">
    <text evidence="2">Belongs to the peptidase C64 family.</text>
</comment>
<evidence type="ECO:0000256" key="3">
    <source>
        <dbReference type="ARBA" id="ARBA00012759"/>
    </source>
</evidence>
<evidence type="ECO:0000259" key="13">
    <source>
        <dbReference type="PROSITE" id="PS50199"/>
    </source>
</evidence>
<feature type="domain" description="RanBP2-type" evidence="13">
    <location>
        <begin position="70"/>
        <end position="100"/>
    </location>
</feature>
<name>A0A7R9KDF2_9ACAR</name>
<sequence length="661" mass="75096">MSGSDGKWCCNRCTYHNWSKANKCAMCSALRQSIQLIINDDNTLQNAYKMSSLMDSMSGKNEEKSLTKNEANRKWWCDVCTFLNHNKSHKCIQCLSPRKTRNTSPKPEITCGSRQMASNEELSNQSKDISLDGQPIGLGNSNTISSDSYCNDKNKQNKYESIGVESGFKWSCSACTYDNWNASKKCVLCLTLRKVTTNCGETHQTITSLDPLLDTHQEKRKDSPSPPMPAIAAKECTNDNYNNIINNQINENLSDISSTTNEYMDKMREQRCEELYDLDLFIGESSRPVAKRVPSDVSRYLAAEIRRLFAGGLKQRKGEFACYFVTEFVTFALPQEIEDLSPPIQQRLFDEYLDRDVQKELEDESPIINWSLELTERLGSRLYALWNRSTGDCLLDSVLQATFGIFDRENSMRKALGDSLNEGSSLLFPRFKEAETLQANLLHFTLDDDQWREDWAVILSLASQPGQSLEQIHIFTLAHILRRPIIVYAIRIVKSFRGDSLGYAGYEGIYLPLLWESSFCWKSPIALGYTRGHFSALVPIEPLPSDEQIGAGANFRSNDDNEVIYLPLVTSELQVLPLHFLGHNELGREEDIIRQWLDCCVTTGGILAAKQKIPRKPLLVAQMMDEWLDFYRNLPQPSISATERMSIKTNDFSSDDSDQEI</sequence>
<dbReference type="SUPFAM" id="SSF90209">
    <property type="entry name" value="Ran binding protein zinc finger-like"/>
    <property type="match status" value="1"/>
</dbReference>
<accession>A0A7R9KDF2</accession>
<evidence type="ECO:0000313" key="15">
    <source>
        <dbReference type="EMBL" id="CAD7619783.1"/>
    </source>
</evidence>
<keyword evidence="9" id="KW-0378">Hydrolase</keyword>
<evidence type="ECO:0000259" key="14">
    <source>
        <dbReference type="PROSITE" id="PS50802"/>
    </source>
</evidence>
<dbReference type="GO" id="GO:0030177">
    <property type="term" value="P:positive regulation of Wnt signaling pathway"/>
    <property type="evidence" value="ECO:0007669"/>
    <property type="project" value="TreeGrafter"/>
</dbReference>
<dbReference type="PANTHER" id="PTHR13367">
    <property type="entry name" value="UBIQUITIN THIOESTERASE"/>
    <property type="match status" value="1"/>
</dbReference>
<dbReference type="AlphaFoldDB" id="A0A7R9KDF2"/>
<dbReference type="EC" id="3.4.19.12" evidence="3"/>
<dbReference type="EMBL" id="OC854627">
    <property type="protein sequence ID" value="CAD7619783.1"/>
    <property type="molecule type" value="Genomic_DNA"/>
</dbReference>
<feature type="domain" description="OTU" evidence="14">
    <location>
        <begin position="382"/>
        <end position="540"/>
    </location>
</feature>
<keyword evidence="16" id="KW-1185">Reference proteome</keyword>
<proteinExistence type="inferred from homology"/>
<dbReference type="GO" id="GO:0005737">
    <property type="term" value="C:cytoplasm"/>
    <property type="evidence" value="ECO:0007669"/>
    <property type="project" value="TreeGrafter"/>
</dbReference>
<dbReference type="GO" id="GO:0071947">
    <property type="term" value="P:protein deubiquitination involved in ubiquitin-dependent protein catabolic process"/>
    <property type="evidence" value="ECO:0007669"/>
    <property type="project" value="TreeGrafter"/>
</dbReference>
<evidence type="ECO:0000256" key="8">
    <source>
        <dbReference type="ARBA" id="ARBA00022786"/>
    </source>
</evidence>
<dbReference type="Pfam" id="PF02338">
    <property type="entry name" value="OTU"/>
    <property type="match status" value="1"/>
</dbReference>
<dbReference type="PROSITE" id="PS50802">
    <property type="entry name" value="OTU"/>
    <property type="match status" value="1"/>
</dbReference>
<evidence type="ECO:0000256" key="5">
    <source>
        <dbReference type="ARBA" id="ARBA00022687"/>
    </source>
</evidence>
<gene>
    <name evidence="15" type="ORF">OSB1V03_LOCUS282</name>
</gene>
<dbReference type="GO" id="GO:1990168">
    <property type="term" value="P:protein K33-linked deubiquitination"/>
    <property type="evidence" value="ECO:0007669"/>
    <property type="project" value="TreeGrafter"/>
</dbReference>
<dbReference type="Proteomes" id="UP000759131">
    <property type="component" value="Unassembled WGS sequence"/>
</dbReference>
<keyword evidence="10" id="KW-0788">Thiol protease</keyword>
<organism evidence="15">
    <name type="scientific">Medioppia subpectinata</name>
    <dbReference type="NCBI Taxonomy" id="1979941"/>
    <lineage>
        <taxon>Eukaryota</taxon>
        <taxon>Metazoa</taxon>
        <taxon>Ecdysozoa</taxon>
        <taxon>Arthropoda</taxon>
        <taxon>Chelicerata</taxon>
        <taxon>Arachnida</taxon>
        <taxon>Acari</taxon>
        <taxon>Acariformes</taxon>
        <taxon>Sarcoptiformes</taxon>
        <taxon>Oribatida</taxon>
        <taxon>Brachypylina</taxon>
        <taxon>Oppioidea</taxon>
        <taxon>Oppiidae</taxon>
        <taxon>Medioppia</taxon>
    </lineage>
</organism>
<evidence type="ECO:0000256" key="10">
    <source>
        <dbReference type="ARBA" id="ARBA00022807"/>
    </source>
</evidence>
<evidence type="ECO:0000256" key="1">
    <source>
        <dbReference type="ARBA" id="ARBA00000707"/>
    </source>
</evidence>
<dbReference type="Pfam" id="PF00641">
    <property type="entry name" value="Zn_ribbon_RanBP"/>
    <property type="match status" value="2"/>
</dbReference>
<keyword evidence="4" id="KW-0645">Protease</keyword>
<evidence type="ECO:0000256" key="2">
    <source>
        <dbReference type="ARBA" id="ARBA00005865"/>
    </source>
</evidence>
<dbReference type="GO" id="GO:0008270">
    <property type="term" value="F:zinc ion binding"/>
    <property type="evidence" value="ECO:0007669"/>
    <property type="project" value="UniProtKB-KW"/>
</dbReference>
<dbReference type="EMBL" id="CAJPIZ010000052">
    <property type="protein sequence ID" value="CAG2100213.1"/>
    <property type="molecule type" value="Genomic_DNA"/>
</dbReference>
<keyword evidence="7 12" id="KW-0863">Zinc-finger</keyword>
<dbReference type="GO" id="GO:0005634">
    <property type="term" value="C:nucleus"/>
    <property type="evidence" value="ECO:0007669"/>
    <property type="project" value="TreeGrafter"/>
</dbReference>
<dbReference type="CDD" id="cd22767">
    <property type="entry name" value="OTU_ZRANB1"/>
    <property type="match status" value="1"/>
</dbReference>
<evidence type="ECO:0000313" key="16">
    <source>
        <dbReference type="Proteomes" id="UP000759131"/>
    </source>
</evidence>
<feature type="domain" description="RanBP2-type" evidence="13">
    <location>
        <begin position="165"/>
        <end position="195"/>
    </location>
</feature>
<protein>
    <recommendedName>
        <fullName evidence="3">ubiquitinyl hydrolase 1</fullName>
        <ecNumber evidence="3">3.4.19.12</ecNumber>
    </recommendedName>
</protein>
<dbReference type="PANTHER" id="PTHR13367:SF28">
    <property type="entry name" value="UBIQUITIN THIOESTERASE ZRANB1"/>
    <property type="match status" value="1"/>
</dbReference>
<dbReference type="GO" id="GO:0035523">
    <property type="term" value="P:protein K29-linked deubiquitination"/>
    <property type="evidence" value="ECO:0007669"/>
    <property type="project" value="TreeGrafter"/>
</dbReference>
<evidence type="ECO:0000256" key="11">
    <source>
        <dbReference type="ARBA" id="ARBA00022833"/>
    </source>
</evidence>
<dbReference type="InterPro" id="IPR003323">
    <property type="entry name" value="OTU_dom"/>
</dbReference>
<dbReference type="InterPro" id="IPR036443">
    <property type="entry name" value="Znf_RanBP2_sf"/>
</dbReference>
<dbReference type="PROSITE" id="PS50199">
    <property type="entry name" value="ZF_RANBP2_2"/>
    <property type="match status" value="3"/>
</dbReference>
<reference evidence="15" key="1">
    <citation type="submission" date="2020-11" db="EMBL/GenBank/DDBJ databases">
        <authorList>
            <person name="Tran Van P."/>
        </authorList>
    </citation>
    <scope>NUCLEOTIDE SEQUENCE</scope>
</reference>
<dbReference type="GO" id="GO:0004843">
    <property type="term" value="F:cysteine-type deubiquitinase activity"/>
    <property type="evidence" value="ECO:0007669"/>
    <property type="project" value="UniProtKB-EC"/>
</dbReference>
<comment type="catalytic activity">
    <reaction evidence="1">
        <text>Thiol-dependent hydrolysis of ester, thioester, amide, peptide and isopeptide bonds formed by the C-terminal Gly of ubiquitin (a 76-residue protein attached to proteins as an intracellular targeting signal).</text>
        <dbReference type="EC" id="3.4.19.12"/>
    </reaction>
</comment>
<dbReference type="InterPro" id="IPR049768">
    <property type="entry name" value="ZRANB1_OTU"/>
</dbReference>
<dbReference type="InterPro" id="IPR051346">
    <property type="entry name" value="OTU_Deubiquitinase"/>
</dbReference>
<evidence type="ECO:0000256" key="9">
    <source>
        <dbReference type="ARBA" id="ARBA00022801"/>
    </source>
</evidence>
<dbReference type="Gene3D" id="4.10.1060.10">
    <property type="entry name" value="Zinc finger, RanBP2-type"/>
    <property type="match status" value="3"/>
</dbReference>
<keyword evidence="11" id="KW-0862">Zinc</keyword>
<evidence type="ECO:0000256" key="6">
    <source>
        <dbReference type="ARBA" id="ARBA00022723"/>
    </source>
</evidence>
<dbReference type="GO" id="GO:0070530">
    <property type="term" value="F:K63-linked polyubiquitin modification-dependent protein binding"/>
    <property type="evidence" value="ECO:0007669"/>
    <property type="project" value="TreeGrafter"/>
</dbReference>